<feature type="region of interest" description="Disordered" evidence="1">
    <location>
        <begin position="281"/>
        <end position="300"/>
    </location>
</feature>
<dbReference type="EMBL" id="JAWWNJ010000011">
    <property type="protein sequence ID" value="KAK7045040.1"/>
    <property type="molecule type" value="Genomic_DNA"/>
</dbReference>
<evidence type="ECO:0000313" key="2">
    <source>
        <dbReference type="EMBL" id="KAK7045040.1"/>
    </source>
</evidence>
<protein>
    <submittedName>
        <fullName evidence="2">Uncharacterized protein</fullName>
    </submittedName>
</protein>
<comment type="caution">
    <text evidence="2">The sequence shown here is derived from an EMBL/GenBank/DDBJ whole genome shotgun (WGS) entry which is preliminary data.</text>
</comment>
<evidence type="ECO:0000313" key="3">
    <source>
        <dbReference type="Proteomes" id="UP001362999"/>
    </source>
</evidence>
<dbReference type="AlphaFoldDB" id="A0AAW0D213"/>
<sequence>MLTKDEGDIIDAWTDQAQHLLVKSHFMELGNGQQWKPDYLDHAFLIVENPHARVRLRLLACYIGVKTITEFLNLALIRCIPFRLAIPISSVPRFRESQLAPTERALSESYYPVGSATLPLEYGRNGEGFPERYGARFMDLLRRPHVRRIASMGGTLAWLAWKSGNNLIQDFMRGPSLQVTQYGRGWSDGREENPLFITSDELSTNDMDVLLGHVWDGPNERWVWPPESFLWEYCDSYSGEMTPELDDCLEYIFREEVVKGKTQARTRNGWYQFFRRSNRRAAKEKETDDKKGGDAESRKERRRLLDVEFEEQELKMRRIFEDEWARIRVRDIRLPGVIR</sequence>
<name>A0AAW0D213_9AGAR</name>
<keyword evidence="3" id="KW-1185">Reference proteome</keyword>
<proteinExistence type="predicted"/>
<organism evidence="2 3">
    <name type="scientific">Favolaschia claudopus</name>
    <dbReference type="NCBI Taxonomy" id="2862362"/>
    <lineage>
        <taxon>Eukaryota</taxon>
        <taxon>Fungi</taxon>
        <taxon>Dikarya</taxon>
        <taxon>Basidiomycota</taxon>
        <taxon>Agaricomycotina</taxon>
        <taxon>Agaricomycetes</taxon>
        <taxon>Agaricomycetidae</taxon>
        <taxon>Agaricales</taxon>
        <taxon>Marasmiineae</taxon>
        <taxon>Mycenaceae</taxon>
        <taxon>Favolaschia</taxon>
    </lineage>
</organism>
<reference evidence="2 3" key="1">
    <citation type="journal article" date="2024" name="J Genomics">
        <title>Draft genome sequencing and assembly of Favolaschia claudopus CIRM-BRFM 2984 isolated from oak limbs.</title>
        <authorList>
            <person name="Navarro D."/>
            <person name="Drula E."/>
            <person name="Chaduli D."/>
            <person name="Cazenave R."/>
            <person name="Ahrendt S."/>
            <person name="Wang J."/>
            <person name="Lipzen A."/>
            <person name="Daum C."/>
            <person name="Barry K."/>
            <person name="Grigoriev I.V."/>
            <person name="Favel A."/>
            <person name="Rosso M.N."/>
            <person name="Martin F."/>
        </authorList>
    </citation>
    <scope>NUCLEOTIDE SEQUENCE [LARGE SCALE GENOMIC DNA]</scope>
    <source>
        <strain evidence="2 3">CIRM-BRFM 2984</strain>
    </source>
</reference>
<accession>A0AAW0D213</accession>
<gene>
    <name evidence="2" type="ORF">R3P38DRAFT_3177263</name>
</gene>
<evidence type="ECO:0000256" key="1">
    <source>
        <dbReference type="SAM" id="MobiDB-lite"/>
    </source>
</evidence>
<dbReference type="Proteomes" id="UP001362999">
    <property type="component" value="Unassembled WGS sequence"/>
</dbReference>